<organism evidence="2 5">
    <name type="scientific">Tanapox virus</name>
    <dbReference type="NCBI Taxonomy" id="99000"/>
    <lineage>
        <taxon>Viruses</taxon>
        <taxon>Varidnaviria</taxon>
        <taxon>Bamfordvirae</taxon>
        <taxon>Nucleocytoviricota</taxon>
        <taxon>Pokkesviricetes</taxon>
        <taxon>Chitovirales</taxon>
        <taxon>Poxviridae</taxon>
        <taxon>Chordopoxvirinae</taxon>
        <taxon>Yatapoxvirus</taxon>
        <taxon>Yatapoxvirus tanapox</taxon>
    </lineage>
</organism>
<evidence type="ECO:0000313" key="4">
    <source>
        <dbReference type="Proteomes" id="UP000099606"/>
    </source>
</evidence>
<gene>
    <name evidence="2" type="primary">16L</name>
</gene>
<name>A7XCC0_9POXV</name>
<dbReference type="Gene3D" id="1.10.437.10">
    <property type="entry name" value="Blc2-like"/>
    <property type="match status" value="1"/>
</dbReference>
<keyword evidence="1" id="KW-0812">Transmembrane</keyword>
<evidence type="ECO:0000313" key="2">
    <source>
        <dbReference type="EMBL" id="ABQ43488.1"/>
    </source>
</evidence>
<sequence length="176" mass="20480">MENSCNFNNSIKNVIVFYINEKALIEEKKMLSCYENKLLNLIKEDCENIMLKYKPNLSYICSLLKVDDTSEENIKHIKDQIVESLENDNRPSVKLAIISLISMIVEMNGYKGKNIPMSFLIEDIALKISENSEDLINFINIKNKQKSFILKKVSYLFWCVSILCLLCYFIKNITKT</sequence>
<keyword evidence="1" id="KW-1133">Transmembrane helix</keyword>
<dbReference type="EMBL" id="EF420157">
    <property type="protein sequence ID" value="ABQ43643.1"/>
    <property type="molecule type" value="Genomic_DNA"/>
</dbReference>
<accession>A7XCC0</accession>
<keyword evidence="1" id="KW-0472">Membrane</keyword>
<evidence type="ECO:0000256" key="1">
    <source>
        <dbReference type="SAM" id="Phobius"/>
    </source>
</evidence>
<dbReference type="EMBL" id="EF420156">
    <property type="protein sequence ID" value="ABQ43488.1"/>
    <property type="molecule type" value="Genomic_DNA"/>
</dbReference>
<protein>
    <submittedName>
        <fullName evidence="2">Mitochondria anti-apoptotic factor</fullName>
    </submittedName>
</protein>
<proteinExistence type="predicted"/>
<dbReference type="InterPro" id="IPR036834">
    <property type="entry name" value="Bcl-2-like_sf"/>
</dbReference>
<feature type="transmembrane region" description="Helical" evidence="1">
    <location>
        <begin position="153"/>
        <end position="171"/>
    </location>
</feature>
<dbReference type="Proteomes" id="UP000099606">
    <property type="component" value="Segment"/>
</dbReference>
<reference evidence="4 5" key="1">
    <citation type="journal article" date="2007" name="Virus Res.">
        <title>Comparative genetic analysis of genomic DNA sequences of two human isolates of Tanapox virus.</title>
        <authorList>
            <person name="Nazarian S.H."/>
            <person name="Barrett J.W."/>
            <person name="Frace A.M."/>
            <person name="Olsen-Rasmussen M."/>
            <person name="Khristova M."/>
            <person name="Shaban M."/>
            <person name="Neering S."/>
            <person name="Li Y."/>
            <person name="Damon I.K."/>
            <person name="Esposito J.J."/>
            <person name="Essani K."/>
            <person name="McFadden G."/>
        </authorList>
    </citation>
    <scope>NUCLEOTIDE SEQUENCE [LARGE SCALE GENOMIC DNA]</scope>
    <source>
        <strain evidence="2">TPV-Kenya</strain>
        <strain evidence="3">TPV-RoC</strain>
    </source>
</reference>
<dbReference type="GO" id="GO:0033668">
    <property type="term" value="P:symbiont-mediated suppression of host apoptosis"/>
    <property type="evidence" value="ECO:0007669"/>
    <property type="project" value="InterPro"/>
</dbReference>
<evidence type="ECO:0000313" key="3">
    <source>
        <dbReference type="EMBL" id="ABQ43643.1"/>
    </source>
</evidence>
<dbReference type="InterPro" id="IPR021119">
    <property type="entry name" value="Poxvirus_F1/C10"/>
</dbReference>
<dbReference type="Pfam" id="PF11099">
    <property type="entry name" value="M11L"/>
    <property type="match status" value="1"/>
</dbReference>
<evidence type="ECO:0000313" key="5">
    <source>
        <dbReference type="Proteomes" id="UP000130031"/>
    </source>
</evidence>
<dbReference type="Proteomes" id="UP000130031">
    <property type="component" value="Segment"/>
</dbReference>